<comment type="caution">
    <text evidence="1">The sequence shown here is derived from an EMBL/GenBank/DDBJ whole genome shotgun (WGS) entry which is preliminary data.</text>
</comment>
<gene>
    <name evidence="1" type="ORF">G6N74_29530</name>
</gene>
<dbReference type="Proteomes" id="UP000481252">
    <property type="component" value="Unassembled WGS sequence"/>
</dbReference>
<reference evidence="1 2" key="1">
    <citation type="submission" date="2020-02" db="EMBL/GenBank/DDBJ databases">
        <title>Genome sequence of the type strain CGMCC 1.15528 of Mesorhizobium zhangyense.</title>
        <authorList>
            <person name="Gao J."/>
            <person name="Sun J."/>
        </authorList>
    </citation>
    <scope>NUCLEOTIDE SEQUENCE [LARGE SCALE GENOMIC DNA]</scope>
    <source>
        <strain evidence="1 2">CGMCC 1.15528</strain>
    </source>
</reference>
<dbReference type="RefSeq" id="WP_165121570.1">
    <property type="nucleotide sequence ID" value="NZ_JAAKZG010000028.1"/>
</dbReference>
<evidence type="ECO:0000313" key="2">
    <source>
        <dbReference type="Proteomes" id="UP000481252"/>
    </source>
</evidence>
<protein>
    <submittedName>
        <fullName evidence="1">Uncharacterized protein</fullName>
    </submittedName>
</protein>
<accession>A0A7C9RCJ7</accession>
<proteinExistence type="predicted"/>
<name>A0A7C9RCJ7_9HYPH</name>
<organism evidence="1 2">
    <name type="scientific">Mesorhizobium zhangyense</name>
    <dbReference type="NCBI Taxonomy" id="1776730"/>
    <lineage>
        <taxon>Bacteria</taxon>
        <taxon>Pseudomonadati</taxon>
        <taxon>Pseudomonadota</taxon>
        <taxon>Alphaproteobacteria</taxon>
        <taxon>Hyphomicrobiales</taxon>
        <taxon>Phyllobacteriaceae</taxon>
        <taxon>Mesorhizobium</taxon>
    </lineage>
</organism>
<keyword evidence="2" id="KW-1185">Reference proteome</keyword>
<sequence>MIDEKSSFLRDVCKRLRREFGHPTGSKQGMEIANDILALFESGITDEEALLSAYRESHAKHRPNSEGEA</sequence>
<dbReference type="AlphaFoldDB" id="A0A7C9RCJ7"/>
<dbReference type="EMBL" id="JAAKZG010000028">
    <property type="protein sequence ID" value="NGN45198.1"/>
    <property type="molecule type" value="Genomic_DNA"/>
</dbReference>
<evidence type="ECO:0000313" key="1">
    <source>
        <dbReference type="EMBL" id="NGN45198.1"/>
    </source>
</evidence>